<evidence type="ECO:0000313" key="2">
    <source>
        <dbReference type="Proteomes" id="UP000235371"/>
    </source>
</evidence>
<gene>
    <name evidence="1" type="ORF">K444DRAFT_634188</name>
</gene>
<organism evidence="1 2">
    <name type="scientific">Hyaloscypha bicolor E</name>
    <dbReference type="NCBI Taxonomy" id="1095630"/>
    <lineage>
        <taxon>Eukaryota</taxon>
        <taxon>Fungi</taxon>
        <taxon>Dikarya</taxon>
        <taxon>Ascomycota</taxon>
        <taxon>Pezizomycotina</taxon>
        <taxon>Leotiomycetes</taxon>
        <taxon>Helotiales</taxon>
        <taxon>Hyaloscyphaceae</taxon>
        <taxon>Hyaloscypha</taxon>
        <taxon>Hyaloscypha bicolor</taxon>
    </lineage>
</organism>
<dbReference type="EMBL" id="KZ613856">
    <property type="protein sequence ID" value="PMD55356.1"/>
    <property type="molecule type" value="Genomic_DNA"/>
</dbReference>
<accession>A0A2J6SX57</accession>
<dbReference type="AlphaFoldDB" id="A0A2J6SX57"/>
<dbReference type="Proteomes" id="UP000235371">
    <property type="component" value="Unassembled WGS sequence"/>
</dbReference>
<proteinExistence type="predicted"/>
<sequence>MLGVQEAMSIRHKHVLKNYLGGLISLEPVLPFSAQETAESYIFRLTDLMNPMQLPIPSTDILSRAIILTLLHCAARLFPDQQLSAQVSDLIGCATFRGILQIGFGAKFDKVAQQHALSKVGLEPTSAENWSQNSGLFGSCRKMEANLVWENSNLLYLLARLYETYKTVLQNSCAPPKMGEYFMFHNYTALVAHLSLPDKAVLVTLLPDVFHWSEARAYDDSTSTVPERTLLAQPPKESQSSSRLREWLPNVEFTPIAAFSPSTYADSCVDDSNTKRLKANSERQASDEYQDALTSGIILEILKVNAETGILPKSFGPRPVPTIDEDDIKALAQGESGKIGISLEMLKALADDAQNLGKDFYSFSLGIQSFAVILPKHMIPEIECPGLSVTFRRED</sequence>
<dbReference type="InParanoid" id="A0A2J6SX57"/>
<dbReference type="OrthoDB" id="10397205at2759"/>
<dbReference type="RefSeq" id="XP_024732260.1">
    <property type="nucleotide sequence ID" value="XM_024883716.1"/>
</dbReference>
<reference evidence="1 2" key="1">
    <citation type="submission" date="2016-04" db="EMBL/GenBank/DDBJ databases">
        <title>A degradative enzymes factory behind the ericoid mycorrhizal symbiosis.</title>
        <authorList>
            <consortium name="DOE Joint Genome Institute"/>
            <person name="Martino E."/>
            <person name="Morin E."/>
            <person name="Grelet G."/>
            <person name="Kuo A."/>
            <person name="Kohler A."/>
            <person name="Daghino S."/>
            <person name="Barry K."/>
            <person name="Choi C."/>
            <person name="Cichocki N."/>
            <person name="Clum A."/>
            <person name="Copeland A."/>
            <person name="Hainaut M."/>
            <person name="Haridas S."/>
            <person name="Labutti K."/>
            <person name="Lindquist E."/>
            <person name="Lipzen A."/>
            <person name="Khouja H.-R."/>
            <person name="Murat C."/>
            <person name="Ohm R."/>
            <person name="Olson A."/>
            <person name="Spatafora J."/>
            <person name="Veneault-Fourrey C."/>
            <person name="Henrissat B."/>
            <person name="Grigoriev I."/>
            <person name="Martin F."/>
            <person name="Perotto S."/>
        </authorList>
    </citation>
    <scope>NUCLEOTIDE SEQUENCE [LARGE SCALE GENOMIC DNA]</scope>
    <source>
        <strain evidence="1 2">E</strain>
    </source>
</reference>
<keyword evidence="2" id="KW-1185">Reference proteome</keyword>
<evidence type="ECO:0000313" key="1">
    <source>
        <dbReference type="EMBL" id="PMD55356.1"/>
    </source>
</evidence>
<protein>
    <submittedName>
        <fullName evidence="1">Uncharacterized protein</fullName>
    </submittedName>
</protein>
<dbReference type="GeneID" id="36591793"/>
<name>A0A2J6SX57_9HELO</name>